<dbReference type="GO" id="GO:0009279">
    <property type="term" value="C:cell outer membrane"/>
    <property type="evidence" value="ECO:0007669"/>
    <property type="project" value="UniProtKB-SubCell"/>
</dbReference>
<keyword evidence="6 8" id="KW-0472">Membrane</keyword>
<dbReference type="PANTHER" id="PTHR12815">
    <property type="entry name" value="SORTING AND ASSEMBLY MACHINERY SAMM50 PROTEIN FAMILY MEMBER"/>
    <property type="match status" value="1"/>
</dbReference>
<gene>
    <name evidence="8 11" type="primary">bamA</name>
    <name evidence="11" type="ORF">EOD73_00195</name>
</gene>
<evidence type="ECO:0000256" key="9">
    <source>
        <dbReference type="NCBIfam" id="TIGR03303"/>
    </source>
</evidence>
<evidence type="ECO:0000256" key="8">
    <source>
        <dbReference type="HAMAP-Rule" id="MF_01430"/>
    </source>
</evidence>
<dbReference type="InterPro" id="IPR034746">
    <property type="entry name" value="POTRA"/>
</dbReference>
<dbReference type="GO" id="GO:0043165">
    <property type="term" value="P:Gram-negative-bacterium-type cell outer membrane assembly"/>
    <property type="evidence" value="ECO:0007669"/>
    <property type="project" value="UniProtKB-UniRule"/>
</dbReference>
<dbReference type="AlphaFoldDB" id="A0A437LQ02"/>
<dbReference type="Pfam" id="PF01103">
    <property type="entry name" value="Omp85"/>
    <property type="match status" value="1"/>
</dbReference>
<dbReference type="InterPro" id="IPR039910">
    <property type="entry name" value="D15-like"/>
</dbReference>
<dbReference type="NCBIfam" id="TIGR03303">
    <property type="entry name" value="OM_YaeT"/>
    <property type="match status" value="1"/>
</dbReference>
<dbReference type="PANTHER" id="PTHR12815:SF23">
    <property type="entry name" value="OUTER MEMBRANE PROTEIN ASSEMBLY FACTOR BAMA"/>
    <property type="match status" value="1"/>
</dbReference>
<dbReference type="PROSITE" id="PS51779">
    <property type="entry name" value="POTRA"/>
    <property type="match status" value="4"/>
</dbReference>
<dbReference type="PIRSF" id="PIRSF006076">
    <property type="entry name" value="OM_assembly_OMP85"/>
    <property type="match status" value="1"/>
</dbReference>
<dbReference type="Proteomes" id="UP000288587">
    <property type="component" value="Unassembled WGS sequence"/>
</dbReference>
<evidence type="ECO:0000256" key="1">
    <source>
        <dbReference type="ARBA" id="ARBA00004370"/>
    </source>
</evidence>
<keyword evidence="12" id="KW-1185">Reference proteome</keyword>
<dbReference type="OrthoDB" id="9803054at2"/>
<keyword evidence="2 8" id="KW-1134">Transmembrane beta strand</keyword>
<dbReference type="EMBL" id="SACM01000001">
    <property type="protein sequence ID" value="RVT87489.1"/>
    <property type="molecule type" value="Genomic_DNA"/>
</dbReference>
<dbReference type="GO" id="GO:0051205">
    <property type="term" value="P:protein insertion into membrane"/>
    <property type="evidence" value="ECO:0007669"/>
    <property type="project" value="UniProtKB-UniRule"/>
</dbReference>
<comment type="subcellular location">
    <subcellularLocation>
        <location evidence="8">Cell outer membrane</location>
    </subcellularLocation>
    <subcellularLocation>
        <location evidence="1">Membrane</location>
    </subcellularLocation>
</comment>
<reference evidence="11 12" key="1">
    <citation type="submission" date="2019-01" db="EMBL/GenBank/DDBJ databases">
        <authorList>
            <person name="Chen W.-M."/>
        </authorList>
    </citation>
    <scope>NUCLEOTIDE SEQUENCE [LARGE SCALE GENOMIC DNA]</scope>
    <source>
        <strain evidence="11 12">CCP-18</strain>
    </source>
</reference>
<dbReference type="InterPro" id="IPR010827">
    <property type="entry name" value="BamA/TamA_POTRA"/>
</dbReference>
<name>A0A437LQ02_9BURK</name>
<evidence type="ECO:0000313" key="11">
    <source>
        <dbReference type="EMBL" id="RVT87489.1"/>
    </source>
</evidence>
<evidence type="ECO:0000256" key="6">
    <source>
        <dbReference type="ARBA" id="ARBA00023136"/>
    </source>
</evidence>
<feature type="domain" description="POTRA" evidence="10">
    <location>
        <begin position="34"/>
        <end position="101"/>
    </location>
</feature>
<dbReference type="Gene3D" id="2.40.160.50">
    <property type="entry name" value="membrane protein fhac: a member of the omp85/tpsb transporter family"/>
    <property type="match status" value="1"/>
</dbReference>
<sequence length="770" mass="85159">MAASDRSRSRLHSSFLTLLLCGAIHANVWAVDPFVVKDIRVEGLQRTDPGTVFASLPFRIGDNYNDDKGAAALRALFATGLYKDVRIQIDGAAVVVVIEERPIIATVSFVGIKEFDSEALQKSLKEIGIGEGRPFDRALADRAEQELKRQYLTRSLYGAEVSTTITPLERNRVNVSFNVSEGEPAKIADIRIQGNKAFSEGQLRDLMGRTPSGWLTWYTKTDRYSRTELNADLEALRSHYQNRGYLEFAVDSTQVTISPDKQRIGVTITVNEGQPYKVAEVKLEGEFLGRLEEFKRLIAIKPGEAYQGETVAATTRAFSDYYGIFGFPFPRVDVRQDIDRATGLVTLTIVATPERRAYVRRVLVTGNSKTRDTVVRREFRQFEGAWYDGARIKASRDRVERLGYFKDVTVDTTEVPGAPDQVDVTLNVTEQSTGNISLGAGYSSQNKVSLVGSVKQDNFLGSGNAVEVELNTSKQARSLVFSLVDPYFTEDGVSRATRVYYSTAKPYNNLGETYEFASQGLSSTFGVPIAEFDTVFLGLGYERTKITNTTGVPNYIADYANRFGRSSVAIPLTLGWSKDSRDNLLSPSKGQYYRVNLEFSPLGDARFGRLNLQGQRFFDLGAKFSLMLNSEVGYGTGLSGRTYPVFKNFYGGGLGSVRAFEGGTLGPVDVTGSRSGGNLKINFNSELYIPVPGAGKDRTFRLFAYADAGNVWNTKSSYEKVDPSSLRVSAGLGLSWMSPVGPLRLSWGKPLRKEPTDRIERFQFQIGTAF</sequence>
<comment type="function">
    <text evidence="8">Part of the outer membrane protein assembly complex, which is involved in assembly and insertion of beta-barrel proteins into the outer membrane.</text>
</comment>
<keyword evidence="4 8" id="KW-0732">Signal</keyword>
<evidence type="ECO:0000256" key="5">
    <source>
        <dbReference type="ARBA" id="ARBA00022737"/>
    </source>
</evidence>
<dbReference type="Gene3D" id="3.10.20.310">
    <property type="entry name" value="membrane protein fhac"/>
    <property type="match status" value="5"/>
</dbReference>
<evidence type="ECO:0000313" key="12">
    <source>
        <dbReference type="Proteomes" id="UP000288587"/>
    </source>
</evidence>
<keyword evidence="3 8" id="KW-0812">Transmembrane</keyword>
<keyword evidence="7 8" id="KW-0998">Cell outer membrane</keyword>
<dbReference type="HAMAP" id="MF_01430">
    <property type="entry name" value="OM_assembly_BamA"/>
    <property type="match status" value="1"/>
</dbReference>
<evidence type="ECO:0000256" key="7">
    <source>
        <dbReference type="ARBA" id="ARBA00023237"/>
    </source>
</evidence>
<proteinExistence type="inferred from homology"/>
<feature type="domain" description="POTRA" evidence="10">
    <location>
        <begin position="357"/>
        <end position="431"/>
    </location>
</feature>
<comment type="similarity">
    <text evidence="8">Belongs to the BamA family.</text>
</comment>
<dbReference type="RefSeq" id="WP_127679706.1">
    <property type="nucleotide sequence ID" value="NZ_SACM01000001.1"/>
</dbReference>
<dbReference type="Pfam" id="PF07244">
    <property type="entry name" value="POTRA"/>
    <property type="match status" value="4"/>
</dbReference>
<comment type="caution">
    <text evidence="11">The sequence shown here is derived from an EMBL/GenBank/DDBJ whole genome shotgun (WGS) entry which is preliminary data.</text>
</comment>
<evidence type="ECO:0000256" key="3">
    <source>
        <dbReference type="ARBA" id="ARBA00022692"/>
    </source>
</evidence>
<feature type="domain" description="POTRA" evidence="10">
    <location>
        <begin position="102"/>
        <end position="182"/>
    </location>
</feature>
<dbReference type="InterPro" id="IPR023707">
    <property type="entry name" value="OM_assembly_BamA"/>
</dbReference>
<organism evidence="11 12">
    <name type="scientific">Inhella crocodyli</name>
    <dbReference type="NCBI Taxonomy" id="2499851"/>
    <lineage>
        <taxon>Bacteria</taxon>
        <taxon>Pseudomonadati</taxon>
        <taxon>Pseudomonadota</taxon>
        <taxon>Betaproteobacteria</taxon>
        <taxon>Burkholderiales</taxon>
        <taxon>Sphaerotilaceae</taxon>
        <taxon>Inhella</taxon>
    </lineage>
</organism>
<accession>A0A437LQ02</accession>
<evidence type="ECO:0000259" key="10">
    <source>
        <dbReference type="PROSITE" id="PS51779"/>
    </source>
</evidence>
<comment type="subunit">
    <text evidence="8">Part of the Bam complex.</text>
</comment>
<dbReference type="InterPro" id="IPR000184">
    <property type="entry name" value="Bac_surfAg_D15"/>
</dbReference>
<evidence type="ECO:0000256" key="4">
    <source>
        <dbReference type="ARBA" id="ARBA00022729"/>
    </source>
</evidence>
<protein>
    <recommendedName>
        <fullName evidence="8 9">Outer membrane protein assembly factor BamA</fullName>
    </recommendedName>
</protein>
<evidence type="ECO:0000256" key="2">
    <source>
        <dbReference type="ARBA" id="ARBA00022452"/>
    </source>
</evidence>
<feature type="domain" description="POTRA" evidence="10">
    <location>
        <begin position="185"/>
        <end position="273"/>
    </location>
</feature>
<keyword evidence="5 8" id="KW-0677">Repeat</keyword>